<sequence>MVEFLFHPVTPHPALIPYVAKMWVFESSGRLPAEDMKLIVPNANFKLTLTCKNGMVAQIDGRSFTQKEDQLSLSGLIDRPVVLDPSDDMPTSTIVIELNPIGVYRLFHLPYAALNNQLHMLPELLGKPGHALEIQLGEAPNLAMKLHLLQQFLLEQLHIGKADSIYDYCVNRITQARGIVTVSQLEKATGYSARWLHRKFSEHMGTGAKNFAEIVRFKQCYQVFSSGVSYDMLKTHIYEYYHDQSHFLRSFKRFTGSTPTELQRRLNELATKHYTS</sequence>
<dbReference type="SMART" id="SM00342">
    <property type="entry name" value="HTH_ARAC"/>
    <property type="match status" value="1"/>
</dbReference>
<dbReference type="PANTHER" id="PTHR46796">
    <property type="entry name" value="HTH-TYPE TRANSCRIPTIONAL ACTIVATOR RHAS-RELATED"/>
    <property type="match status" value="1"/>
</dbReference>
<dbReference type="InterPro" id="IPR050204">
    <property type="entry name" value="AraC_XylS_family_regulators"/>
</dbReference>
<evidence type="ECO:0000259" key="4">
    <source>
        <dbReference type="PROSITE" id="PS01124"/>
    </source>
</evidence>
<name>A0ABV3ZKH7_9BACT</name>
<dbReference type="PROSITE" id="PS01124">
    <property type="entry name" value="HTH_ARAC_FAMILY_2"/>
    <property type="match status" value="1"/>
</dbReference>
<dbReference type="Pfam" id="PF12833">
    <property type="entry name" value="HTH_18"/>
    <property type="match status" value="1"/>
</dbReference>
<keyword evidence="3" id="KW-0804">Transcription</keyword>
<dbReference type="Gene3D" id="1.10.10.60">
    <property type="entry name" value="Homeodomain-like"/>
    <property type="match status" value="1"/>
</dbReference>
<dbReference type="InterPro" id="IPR046532">
    <property type="entry name" value="DUF6597"/>
</dbReference>
<evidence type="ECO:0000313" key="6">
    <source>
        <dbReference type="Proteomes" id="UP001560573"/>
    </source>
</evidence>
<organism evidence="5 6">
    <name type="scientific">Danxiaibacter flavus</name>
    <dbReference type="NCBI Taxonomy" id="3049108"/>
    <lineage>
        <taxon>Bacteria</taxon>
        <taxon>Pseudomonadati</taxon>
        <taxon>Bacteroidota</taxon>
        <taxon>Chitinophagia</taxon>
        <taxon>Chitinophagales</taxon>
        <taxon>Chitinophagaceae</taxon>
        <taxon>Danxiaibacter</taxon>
    </lineage>
</organism>
<dbReference type="EMBL" id="JAULBC010000007">
    <property type="protein sequence ID" value="MEX6690025.1"/>
    <property type="molecule type" value="Genomic_DNA"/>
</dbReference>
<proteinExistence type="predicted"/>
<evidence type="ECO:0000256" key="1">
    <source>
        <dbReference type="ARBA" id="ARBA00023015"/>
    </source>
</evidence>
<dbReference type="RefSeq" id="WP_369331432.1">
    <property type="nucleotide sequence ID" value="NZ_JAULBC010000007.1"/>
</dbReference>
<protein>
    <submittedName>
        <fullName evidence="5">Helix-turn-helix domain-containing protein</fullName>
    </submittedName>
</protein>
<evidence type="ECO:0000256" key="3">
    <source>
        <dbReference type="ARBA" id="ARBA00023163"/>
    </source>
</evidence>
<dbReference type="InterPro" id="IPR018060">
    <property type="entry name" value="HTH_AraC"/>
</dbReference>
<dbReference type="Proteomes" id="UP001560573">
    <property type="component" value="Unassembled WGS sequence"/>
</dbReference>
<comment type="caution">
    <text evidence="5">The sequence shown here is derived from an EMBL/GenBank/DDBJ whole genome shotgun (WGS) entry which is preliminary data.</text>
</comment>
<dbReference type="Pfam" id="PF20240">
    <property type="entry name" value="DUF6597"/>
    <property type="match status" value="1"/>
</dbReference>
<keyword evidence="1" id="KW-0805">Transcription regulation</keyword>
<evidence type="ECO:0000256" key="2">
    <source>
        <dbReference type="ARBA" id="ARBA00023125"/>
    </source>
</evidence>
<keyword evidence="2" id="KW-0238">DNA-binding</keyword>
<reference evidence="5 6" key="1">
    <citation type="submission" date="2023-07" db="EMBL/GenBank/DDBJ databases">
        <authorList>
            <person name="Lian W.-H."/>
        </authorList>
    </citation>
    <scope>NUCLEOTIDE SEQUENCE [LARGE SCALE GENOMIC DNA]</scope>
    <source>
        <strain evidence="5 6">SYSU DXS3180</strain>
    </source>
</reference>
<gene>
    <name evidence="5" type="ORF">QTN47_21125</name>
</gene>
<feature type="domain" description="HTH araC/xylS-type" evidence="4">
    <location>
        <begin position="163"/>
        <end position="265"/>
    </location>
</feature>
<evidence type="ECO:0000313" key="5">
    <source>
        <dbReference type="EMBL" id="MEX6690025.1"/>
    </source>
</evidence>
<accession>A0ABV3ZKH7</accession>
<keyword evidence="6" id="KW-1185">Reference proteome</keyword>